<sequence>RTLLYDPPLEEPPVQPSPKSLSKKLKKCSTFFVPGHTPWEIFIWSARYRQEHGLLEPDRRPPHLRSCEDNTNDTLDLSLSEFGISSDYECMDNAGGPPSKLNATIYVNLVEHLGSSSSSTGSYWNDGAMQRFINGDGPWKIMQQRI</sequence>
<evidence type="ECO:0000313" key="3">
    <source>
        <dbReference type="Proteomes" id="UP001341840"/>
    </source>
</evidence>
<organism evidence="2 3">
    <name type="scientific">Stylosanthes scabra</name>
    <dbReference type="NCBI Taxonomy" id="79078"/>
    <lineage>
        <taxon>Eukaryota</taxon>
        <taxon>Viridiplantae</taxon>
        <taxon>Streptophyta</taxon>
        <taxon>Embryophyta</taxon>
        <taxon>Tracheophyta</taxon>
        <taxon>Spermatophyta</taxon>
        <taxon>Magnoliopsida</taxon>
        <taxon>eudicotyledons</taxon>
        <taxon>Gunneridae</taxon>
        <taxon>Pentapetalae</taxon>
        <taxon>rosids</taxon>
        <taxon>fabids</taxon>
        <taxon>Fabales</taxon>
        <taxon>Fabaceae</taxon>
        <taxon>Papilionoideae</taxon>
        <taxon>50 kb inversion clade</taxon>
        <taxon>dalbergioids sensu lato</taxon>
        <taxon>Dalbergieae</taxon>
        <taxon>Pterocarpus clade</taxon>
        <taxon>Stylosanthes</taxon>
    </lineage>
</organism>
<comment type="caution">
    <text evidence="2">The sequence shown here is derived from an EMBL/GenBank/DDBJ whole genome shotgun (WGS) entry which is preliminary data.</text>
</comment>
<name>A0ABU6SUG6_9FABA</name>
<protein>
    <submittedName>
        <fullName evidence="2">Uncharacterized protein</fullName>
    </submittedName>
</protein>
<dbReference type="EMBL" id="JASCZI010062045">
    <property type="protein sequence ID" value="MED6139980.1"/>
    <property type="molecule type" value="Genomic_DNA"/>
</dbReference>
<proteinExistence type="predicted"/>
<keyword evidence="3" id="KW-1185">Reference proteome</keyword>
<accession>A0ABU6SUG6</accession>
<dbReference type="Proteomes" id="UP001341840">
    <property type="component" value="Unassembled WGS sequence"/>
</dbReference>
<gene>
    <name evidence="2" type="ORF">PIB30_088825</name>
</gene>
<reference evidence="2 3" key="1">
    <citation type="journal article" date="2023" name="Plants (Basel)">
        <title>Bridging the Gap: Combining Genomics and Transcriptomics Approaches to Understand Stylosanthes scabra, an Orphan Legume from the Brazilian Caatinga.</title>
        <authorList>
            <person name="Ferreira-Neto J.R.C."/>
            <person name="da Silva M.D."/>
            <person name="Binneck E."/>
            <person name="de Melo N.F."/>
            <person name="da Silva R.H."/>
            <person name="de Melo A.L.T.M."/>
            <person name="Pandolfi V."/>
            <person name="Bustamante F.O."/>
            <person name="Brasileiro-Vidal A.C."/>
            <person name="Benko-Iseppon A.M."/>
        </authorList>
    </citation>
    <scope>NUCLEOTIDE SEQUENCE [LARGE SCALE GENOMIC DNA]</scope>
    <source>
        <tissue evidence="2">Leaves</tissue>
    </source>
</reference>
<feature type="region of interest" description="Disordered" evidence="1">
    <location>
        <begin position="1"/>
        <end position="21"/>
    </location>
</feature>
<evidence type="ECO:0000313" key="2">
    <source>
        <dbReference type="EMBL" id="MED6139980.1"/>
    </source>
</evidence>
<feature type="non-terminal residue" evidence="2">
    <location>
        <position position="1"/>
    </location>
</feature>
<evidence type="ECO:0000256" key="1">
    <source>
        <dbReference type="SAM" id="MobiDB-lite"/>
    </source>
</evidence>